<protein>
    <submittedName>
        <fullName evidence="2">18582_t:CDS:1</fullName>
    </submittedName>
</protein>
<evidence type="ECO:0000313" key="2">
    <source>
        <dbReference type="EMBL" id="CAI2185028.1"/>
    </source>
</evidence>
<name>A0A9W4WZZ5_9GLOM</name>
<dbReference type="OrthoDB" id="2439775at2759"/>
<evidence type="ECO:0000256" key="1">
    <source>
        <dbReference type="SAM" id="Phobius"/>
    </source>
</evidence>
<dbReference type="EMBL" id="CAMKVN010003556">
    <property type="protein sequence ID" value="CAI2185028.1"/>
    <property type="molecule type" value="Genomic_DNA"/>
</dbReference>
<comment type="caution">
    <text evidence="2">The sequence shown here is derived from an EMBL/GenBank/DDBJ whole genome shotgun (WGS) entry which is preliminary data.</text>
</comment>
<sequence>MSSLWNTFKSYINWKSKETDEEISQVTTLRVVPLPDFVVYPTNATDRTNNNSIVFFKTHILAKRKSESVHLYELYDNPAMEACIDFKWRTNDNYAKFNYYDHISEILFVYLGYYLLAMEVVQLNHERYKYFCIYNFFDLSSIILAVVASISPNILDYDDEKHILWEDPTQLPNGDTYNITFSSIPGLVDTKIEQVFELDKPIENYYKEWNFWPIHVISTGASILTVIIMQNLLIAFMTGVYENAKYNVIFSVLGYRADLIADYEMLNKPFGSYRGNPRYIYYVRSSEYQDEWMDKAENYRKTH</sequence>
<dbReference type="Proteomes" id="UP001153678">
    <property type="component" value="Unassembled WGS sequence"/>
</dbReference>
<gene>
    <name evidence="2" type="ORF">FWILDA_LOCUS11871</name>
</gene>
<keyword evidence="1" id="KW-0812">Transmembrane</keyword>
<keyword evidence="1" id="KW-1133">Transmembrane helix</keyword>
<keyword evidence="1" id="KW-0472">Membrane</keyword>
<feature type="transmembrane region" description="Helical" evidence="1">
    <location>
        <begin position="214"/>
        <end position="236"/>
    </location>
</feature>
<feature type="non-terminal residue" evidence="2">
    <location>
        <position position="303"/>
    </location>
</feature>
<organism evidence="2 3">
    <name type="scientific">Funneliformis geosporum</name>
    <dbReference type="NCBI Taxonomy" id="1117311"/>
    <lineage>
        <taxon>Eukaryota</taxon>
        <taxon>Fungi</taxon>
        <taxon>Fungi incertae sedis</taxon>
        <taxon>Mucoromycota</taxon>
        <taxon>Glomeromycotina</taxon>
        <taxon>Glomeromycetes</taxon>
        <taxon>Glomerales</taxon>
        <taxon>Glomeraceae</taxon>
        <taxon>Funneliformis</taxon>
    </lineage>
</organism>
<evidence type="ECO:0000313" key="3">
    <source>
        <dbReference type="Proteomes" id="UP001153678"/>
    </source>
</evidence>
<keyword evidence="3" id="KW-1185">Reference proteome</keyword>
<feature type="transmembrane region" description="Helical" evidence="1">
    <location>
        <begin position="128"/>
        <end position="150"/>
    </location>
</feature>
<feature type="non-terminal residue" evidence="2">
    <location>
        <position position="1"/>
    </location>
</feature>
<accession>A0A9W4WZZ5</accession>
<reference evidence="2" key="1">
    <citation type="submission" date="2022-08" db="EMBL/GenBank/DDBJ databases">
        <authorList>
            <person name="Kallberg Y."/>
            <person name="Tangrot J."/>
            <person name="Rosling A."/>
        </authorList>
    </citation>
    <scope>NUCLEOTIDE SEQUENCE</scope>
    <source>
        <strain evidence="2">Wild A</strain>
    </source>
</reference>
<proteinExistence type="predicted"/>
<dbReference type="AlphaFoldDB" id="A0A9W4WZZ5"/>